<gene>
    <name evidence="5" type="ORF">B0T18DRAFT_316050</name>
</gene>
<organism evidence="5 6">
    <name type="scientific">Schizothecium vesticola</name>
    <dbReference type="NCBI Taxonomy" id="314040"/>
    <lineage>
        <taxon>Eukaryota</taxon>
        <taxon>Fungi</taxon>
        <taxon>Dikarya</taxon>
        <taxon>Ascomycota</taxon>
        <taxon>Pezizomycotina</taxon>
        <taxon>Sordariomycetes</taxon>
        <taxon>Sordariomycetidae</taxon>
        <taxon>Sordariales</taxon>
        <taxon>Schizotheciaceae</taxon>
        <taxon>Schizothecium</taxon>
    </lineage>
</organism>
<comment type="caution">
    <text evidence="5">The sequence shown here is derived from an EMBL/GenBank/DDBJ whole genome shotgun (WGS) entry which is preliminary data.</text>
</comment>
<dbReference type="InterPro" id="IPR042777">
    <property type="entry name" value="Sen15_fungi"/>
</dbReference>
<feature type="domain" description="tRNA-splicing endonuclease subunit Sen15" evidence="4">
    <location>
        <begin position="134"/>
        <end position="165"/>
    </location>
</feature>
<dbReference type="InterPro" id="IPR018593">
    <property type="entry name" value="tRNA-endonuc_su_Sen15"/>
</dbReference>
<dbReference type="PANTHER" id="PTHR28518">
    <property type="entry name" value="TRNA-SPLICING ENDONUCLEASE SUBUNIT SEN15"/>
    <property type="match status" value="1"/>
</dbReference>
<evidence type="ECO:0000313" key="6">
    <source>
        <dbReference type="Proteomes" id="UP001172155"/>
    </source>
</evidence>
<keyword evidence="2" id="KW-0819">tRNA processing</keyword>
<dbReference type="GO" id="GO:0000214">
    <property type="term" value="C:tRNA-intron endonuclease complex"/>
    <property type="evidence" value="ECO:0007669"/>
    <property type="project" value="InterPro"/>
</dbReference>
<keyword evidence="5" id="KW-0255">Endonuclease</keyword>
<evidence type="ECO:0000256" key="3">
    <source>
        <dbReference type="SAM" id="MobiDB-lite"/>
    </source>
</evidence>
<evidence type="ECO:0000259" key="4">
    <source>
        <dbReference type="Pfam" id="PF09631"/>
    </source>
</evidence>
<keyword evidence="5" id="KW-0378">Hydrolase</keyword>
<dbReference type="Pfam" id="PF09631">
    <property type="entry name" value="Sen15"/>
    <property type="match status" value="2"/>
</dbReference>
<dbReference type="EMBL" id="JAUKUD010000001">
    <property type="protein sequence ID" value="KAK0753486.1"/>
    <property type="molecule type" value="Genomic_DNA"/>
</dbReference>
<feature type="domain" description="tRNA-splicing endonuclease subunit Sen15" evidence="4">
    <location>
        <begin position="18"/>
        <end position="107"/>
    </location>
</feature>
<dbReference type="SUPFAM" id="SSF53032">
    <property type="entry name" value="tRNA-intron endonuclease catalytic domain-like"/>
    <property type="match status" value="1"/>
</dbReference>
<dbReference type="PANTHER" id="PTHR28518:SF1">
    <property type="entry name" value="TRNA-SPLICING ENDONUCLEASE SUBUNIT SEN15"/>
    <property type="match status" value="1"/>
</dbReference>
<accession>A0AA40FA26</accession>
<dbReference type="GO" id="GO:0000213">
    <property type="term" value="F:tRNA-intron lyase activity"/>
    <property type="evidence" value="ECO:0007669"/>
    <property type="project" value="TreeGrafter"/>
</dbReference>
<name>A0AA40FA26_9PEZI</name>
<dbReference type="GO" id="GO:0003676">
    <property type="term" value="F:nucleic acid binding"/>
    <property type="evidence" value="ECO:0007669"/>
    <property type="project" value="InterPro"/>
</dbReference>
<dbReference type="GO" id="GO:0000379">
    <property type="term" value="P:tRNA-type intron splice site recognition and cleavage"/>
    <property type="evidence" value="ECO:0007669"/>
    <property type="project" value="InterPro"/>
</dbReference>
<feature type="compositionally biased region" description="Acidic residues" evidence="3">
    <location>
        <begin position="111"/>
        <end position="122"/>
    </location>
</feature>
<evidence type="ECO:0000256" key="1">
    <source>
        <dbReference type="ARBA" id="ARBA00006091"/>
    </source>
</evidence>
<proteinExistence type="inferred from homology"/>
<protein>
    <submittedName>
        <fullName evidence="5">tRNA-splicing endonuclease subunit Sen15</fullName>
    </submittedName>
</protein>
<dbReference type="InterPro" id="IPR011856">
    <property type="entry name" value="tRNA_endonuc-like_dom_sf"/>
</dbReference>
<keyword evidence="5" id="KW-0540">Nuclease</keyword>
<reference evidence="5" key="1">
    <citation type="submission" date="2023-06" db="EMBL/GenBank/DDBJ databases">
        <title>Genome-scale phylogeny and comparative genomics of the fungal order Sordariales.</title>
        <authorList>
            <consortium name="Lawrence Berkeley National Laboratory"/>
            <person name="Hensen N."/>
            <person name="Bonometti L."/>
            <person name="Westerberg I."/>
            <person name="Brannstrom I.O."/>
            <person name="Guillou S."/>
            <person name="Cros-Aarteil S."/>
            <person name="Calhoun S."/>
            <person name="Haridas S."/>
            <person name="Kuo A."/>
            <person name="Mondo S."/>
            <person name="Pangilinan J."/>
            <person name="Riley R."/>
            <person name="LaButti K."/>
            <person name="Andreopoulos B."/>
            <person name="Lipzen A."/>
            <person name="Chen C."/>
            <person name="Yanf M."/>
            <person name="Daum C."/>
            <person name="Ng V."/>
            <person name="Clum A."/>
            <person name="Steindorff A."/>
            <person name="Ohm R."/>
            <person name="Martin F."/>
            <person name="Silar P."/>
            <person name="Natvig D."/>
            <person name="Lalanne C."/>
            <person name="Gautier V."/>
            <person name="Ament-velasquez S.L."/>
            <person name="Kruys A."/>
            <person name="Hutchinson M.I."/>
            <person name="Powell A.J."/>
            <person name="Barry K."/>
            <person name="Miller A.N."/>
            <person name="Grigoriev I.V."/>
            <person name="Debuchy R."/>
            <person name="Gladieux P."/>
            <person name="Thoren M.H."/>
            <person name="Johannesson H."/>
        </authorList>
    </citation>
    <scope>NUCLEOTIDE SEQUENCE</scope>
    <source>
        <strain evidence="5">SMH3187-1</strain>
    </source>
</reference>
<comment type="similarity">
    <text evidence="1">Belongs to the SEN15 family.</text>
</comment>
<evidence type="ECO:0000313" key="5">
    <source>
        <dbReference type="EMBL" id="KAK0753486.1"/>
    </source>
</evidence>
<evidence type="ECO:0000256" key="2">
    <source>
        <dbReference type="ARBA" id="ARBA00022694"/>
    </source>
</evidence>
<dbReference type="FunFam" id="3.40.1350.10:FF:000012">
    <property type="entry name" value="Probable tRNA-splicing endonuclease subunit sen-15"/>
    <property type="match status" value="1"/>
</dbReference>
<sequence>MTKPTPEQAFVDALAKTVLNNLENQHDWTGVQIHTQADLQRPVIYGLPPKRLYVHPDEQVALIKAEKDRAQRIPQPPELEWVLPLSLAEKWTPAQFAAVLDTLDNVPPTNESDDSSDDADDEGIAEWKQWRGPKRGKRILLATVQDDSTVTYYIMHDGLVKPRQN</sequence>
<dbReference type="Gene3D" id="3.40.1350.10">
    <property type="match status" value="1"/>
</dbReference>
<dbReference type="Proteomes" id="UP001172155">
    <property type="component" value="Unassembled WGS sequence"/>
</dbReference>
<dbReference type="AlphaFoldDB" id="A0AA40FA26"/>
<keyword evidence="6" id="KW-1185">Reference proteome</keyword>
<dbReference type="InterPro" id="IPR036167">
    <property type="entry name" value="tRNA_intron_Endo_cat-like_sf"/>
</dbReference>
<feature type="region of interest" description="Disordered" evidence="3">
    <location>
        <begin position="103"/>
        <end position="122"/>
    </location>
</feature>